<dbReference type="EMBL" id="MFUH01000016">
    <property type="protein sequence ID" value="OGI81962.1"/>
    <property type="molecule type" value="Genomic_DNA"/>
</dbReference>
<organism evidence="8 9">
    <name type="scientific">Candidatus Nomurabacteria bacterium RIFCSPHIGHO2_02_FULL_42_24</name>
    <dbReference type="NCBI Taxonomy" id="1801757"/>
    <lineage>
        <taxon>Bacteria</taxon>
        <taxon>Candidatus Nomuraibacteriota</taxon>
    </lineage>
</organism>
<comment type="caution">
    <text evidence="8">The sequence shown here is derived from an EMBL/GenBank/DDBJ whole genome shotgun (WGS) entry which is preliminary data.</text>
</comment>
<feature type="domain" description="Core-binding (CB)" evidence="7">
    <location>
        <begin position="3"/>
        <end position="103"/>
    </location>
</feature>
<proteinExistence type="inferred from homology"/>
<dbReference type="PANTHER" id="PTHR30349:SF41">
    <property type="entry name" value="INTEGRASE_RECOMBINASE PROTEIN MJ0367-RELATED"/>
    <property type="match status" value="1"/>
</dbReference>
<dbReference type="GO" id="GO:0006310">
    <property type="term" value="P:DNA recombination"/>
    <property type="evidence" value="ECO:0007669"/>
    <property type="project" value="UniProtKB-KW"/>
</dbReference>
<name>A0A1F6WJA3_9BACT</name>
<dbReference type="CDD" id="cd00798">
    <property type="entry name" value="INT_XerDC_C"/>
    <property type="match status" value="1"/>
</dbReference>
<keyword evidence="2" id="KW-0229">DNA integration</keyword>
<dbReference type="Pfam" id="PF02899">
    <property type="entry name" value="Phage_int_SAM_1"/>
    <property type="match status" value="1"/>
</dbReference>
<dbReference type="Gene3D" id="1.10.443.10">
    <property type="entry name" value="Intergrase catalytic core"/>
    <property type="match status" value="1"/>
</dbReference>
<dbReference type="GO" id="GO:0015074">
    <property type="term" value="P:DNA integration"/>
    <property type="evidence" value="ECO:0007669"/>
    <property type="project" value="UniProtKB-KW"/>
</dbReference>
<dbReference type="InterPro" id="IPR011010">
    <property type="entry name" value="DNA_brk_join_enz"/>
</dbReference>
<sequence length="330" mass="37657">MVDELQKLKRQFLEYMELERGSSLKTIENYDRYLLRFLEFAKNLPAGGQIKNPKEITDDLVREFRLMLNRQSAGNNRATGATLKKKTQNYYLIALRAFLKYLARRNITTLSAERVGLAKVPERSLDLISQQELYRLLEAPGLEVGPPRGGPTSLKTLRDRAILRMLFSTGLRVSELCSLTQDIDFSADEISVRGKGGKVRVVFLSNEAKEAVKKYLAKRTDMDEALFVKIGVEKRASKKEKEKKKEGGLARRSIERIVKHYAIKAGISKKVTPHVMRHCFATDLLQNGADLRAVQMLLGHSNISTTQIYTHITDRQLREVHRTFHARGKK</sequence>
<reference evidence="8 9" key="1">
    <citation type="journal article" date="2016" name="Nat. Commun.">
        <title>Thousands of microbial genomes shed light on interconnected biogeochemical processes in an aquifer system.</title>
        <authorList>
            <person name="Anantharaman K."/>
            <person name="Brown C.T."/>
            <person name="Hug L.A."/>
            <person name="Sharon I."/>
            <person name="Castelle C.J."/>
            <person name="Probst A.J."/>
            <person name="Thomas B.C."/>
            <person name="Singh A."/>
            <person name="Wilkins M.J."/>
            <person name="Karaoz U."/>
            <person name="Brodie E.L."/>
            <person name="Williams K.H."/>
            <person name="Hubbard S.S."/>
            <person name="Banfield J.F."/>
        </authorList>
    </citation>
    <scope>NUCLEOTIDE SEQUENCE [LARGE SCALE GENOMIC DNA]</scope>
</reference>
<keyword evidence="3 5" id="KW-0238">DNA-binding</keyword>
<gene>
    <name evidence="8" type="ORF">A3B93_02340</name>
</gene>
<evidence type="ECO:0000256" key="5">
    <source>
        <dbReference type="PROSITE-ProRule" id="PRU01248"/>
    </source>
</evidence>
<evidence type="ECO:0008006" key="10">
    <source>
        <dbReference type="Google" id="ProtNLM"/>
    </source>
</evidence>
<comment type="similarity">
    <text evidence="1">Belongs to the 'phage' integrase family.</text>
</comment>
<evidence type="ECO:0000256" key="3">
    <source>
        <dbReference type="ARBA" id="ARBA00023125"/>
    </source>
</evidence>
<evidence type="ECO:0000259" key="7">
    <source>
        <dbReference type="PROSITE" id="PS51900"/>
    </source>
</evidence>
<dbReference type="GO" id="GO:0003677">
    <property type="term" value="F:DNA binding"/>
    <property type="evidence" value="ECO:0007669"/>
    <property type="project" value="UniProtKB-UniRule"/>
</dbReference>
<dbReference type="InterPro" id="IPR044068">
    <property type="entry name" value="CB"/>
</dbReference>
<dbReference type="InterPro" id="IPR013762">
    <property type="entry name" value="Integrase-like_cat_sf"/>
</dbReference>
<dbReference type="PROSITE" id="PS51900">
    <property type="entry name" value="CB"/>
    <property type="match status" value="1"/>
</dbReference>
<dbReference type="Pfam" id="PF00589">
    <property type="entry name" value="Phage_integrase"/>
    <property type="match status" value="1"/>
</dbReference>
<keyword evidence="4" id="KW-0233">DNA recombination</keyword>
<evidence type="ECO:0000256" key="1">
    <source>
        <dbReference type="ARBA" id="ARBA00008857"/>
    </source>
</evidence>
<feature type="domain" description="Tyr recombinase" evidence="6">
    <location>
        <begin position="123"/>
        <end position="322"/>
    </location>
</feature>
<evidence type="ECO:0000313" key="9">
    <source>
        <dbReference type="Proteomes" id="UP000179880"/>
    </source>
</evidence>
<evidence type="ECO:0000313" key="8">
    <source>
        <dbReference type="EMBL" id="OGI81962.1"/>
    </source>
</evidence>
<dbReference type="SUPFAM" id="SSF56349">
    <property type="entry name" value="DNA breaking-rejoining enzymes"/>
    <property type="match status" value="1"/>
</dbReference>
<dbReference type="AlphaFoldDB" id="A0A1F6WJA3"/>
<protein>
    <recommendedName>
        <fullName evidence="10">Tyrosine recombinase XerC</fullName>
    </recommendedName>
</protein>
<dbReference type="PROSITE" id="PS51898">
    <property type="entry name" value="TYR_RECOMBINASE"/>
    <property type="match status" value="1"/>
</dbReference>
<dbReference type="PANTHER" id="PTHR30349">
    <property type="entry name" value="PHAGE INTEGRASE-RELATED"/>
    <property type="match status" value="1"/>
</dbReference>
<dbReference type="NCBIfam" id="NF040815">
    <property type="entry name" value="recomb_XerA_Arch"/>
    <property type="match status" value="1"/>
</dbReference>
<evidence type="ECO:0000256" key="4">
    <source>
        <dbReference type="ARBA" id="ARBA00023172"/>
    </source>
</evidence>
<accession>A0A1F6WJA3</accession>
<dbReference type="InterPro" id="IPR050090">
    <property type="entry name" value="Tyrosine_recombinase_XerCD"/>
</dbReference>
<evidence type="ECO:0000256" key="2">
    <source>
        <dbReference type="ARBA" id="ARBA00022908"/>
    </source>
</evidence>
<dbReference type="InterPro" id="IPR010998">
    <property type="entry name" value="Integrase_recombinase_N"/>
</dbReference>
<evidence type="ECO:0000259" key="6">
    <source>
        <dbReference type="PROSITE" id="PS51898"/>
    </source>
</evidence>
<dbReference type="Proteomes" id="UP000179880">
    <property type="component" value="Unassembled WGS sequence"/>
</dbReference>
<dbReference type="Gene3D" id="1.10.150.130">
    <property type="match status" value="1"/>
</dbReference>
<dbReference type="InterPro" id="IPR002104">
    <property type="entry name" value="Integrase_catalytic"/>
</dbReference>
<dbReference type="InterPro" id="IPR004107">
    <property type="entry name" value="Integrase_SAM-like_N"/>
</dbReference>